<dbReference type="Pfam" id="PF00359">
    <property type="entry name" value="PTS_EIIA_2"/>
    <property type="match status" value="1"/>
</dbReference>
<dbReference type="SUPFAM" id="SSF46955">
    <property type="entry name" value="Putative DNA-binding domain"/>
    <property type="match status" value="1"/>
</dbReference>
<feature type="domain" description="PTS EIIA type-2" evidence="1">
    <location>
        <begin position="82"/>
        <end position="226"/>
    </location>
</feature>
<reference evidence="3" key="1">
    <citation type="submission" date="2017-02" db="EMBL/GenBank/DDBJ databases">
        <authorList>
            <person name="Varghese N."/>
            <person name="Submissions S."/>
        </authorList>
    </citation>
    <scope>NUCLEOTIDE SEQUENCE [LARGE SCALE GENOMIC DNA]</scope>
    <source>
        <strain evidence="3">ATCC BAA-34</strain>
    </source>
</reference>
<dbReference type="InterPro" id="IPR041657">
    <property type="entry name" value="HTH_17"/>
</dbReference>
<organism evidence="2 3">
    <name type="scientific">Trichlorobacter thiogenes</name>
    <dbReference type="NCBI Taxonomy" id="115783"/>
    <lineage>
        <taxon>Bacteria</taxon>
        <taxon>Pseudomonadati</taxon>
        <taxon>Thermodesulfobacteriota</taxon>
        <taxon>Desulfuromonadia</taxon>
        <taxon>Geobacterales</taxon>
        <taxon>Geobacteraceae</taxon>
        <taxon>Trichlorobacter</taxon>
    </lineage>
</organism>
<dbReference type="PANTHER" id="PTHR47738">
    <property type="entry name" value="PTS SYSTEM FRUCTOSE-LIKE EIIA COMPONENT-RELATED"/>
    <property type="match status" value="1"/>
</dbReference>
<dbReference type="STRING" id="115783.SAMN02745119_00856"/>
<dbReference type="PANTHER" id="PTHR47738:SF1">
    <property type="entry name" value="NITROGEN REGULATORY PROTEIN"/>
    <property type="match status" value="1"/>
</dbReference>
<sequence>MKGTTVMQLKAADAAQALHVDEKTVLRWIKNDKLPAEQIRGDYHINRVDLLEWATERGIKVDPTIFELDNSDDTRPLPLLSQALEAGGIHCNVTGSDVQSVLQQVVDLLNLPEELDPDFVLQVLLAREAMGTTAVGDGIAIPHVRNPLLLRLPVPKVSLCFLAQPVDFGALDGKPVQTLFTITSPTVRTHLHLLSKLAYALRDDRLRQVLKTPCQSELILSTLRQIENDIGKASP</sequence>
<dbReference type="PROSITE" id="PS51094">
    <property type="entry name" value="PTS_EIIA_TYPE_2"/>
    <property type="match status" value="1"/>
</dbReference>
<gene>
    <name evidence="2" type="ORF">SAMN02745119_00856</name>
</gene>
<name>A0A1T4LAJ6_9BACT</name>
<dbReference type="EMBL" id="FUWR01000002">
    <property type="protein sequence ID" value="SJZ51650.1"/>
    <property type="molecule type" value="Genomic_DNA"/>
</dbReference>
<dbReference type="InterPro" id="IPR002178">
    <property type="entry name" value="PTS_EIIA_type-2_dom"/>
</dbReference>
<accession>A0A1T4LAJ6</accession>
<dbReference type="InterPro" id="IPR009061">
    <property type="entry name" value="DNA-bd_dom_put_sf"/>
</dbReference>
<protein>
    <submittedName>
        <fullName evidence="2">PTS IIA-like nitrogen-regulatory protein PtsN</fullName>
    </submittedName>
</protein>
<dbReference type="Gene3D" id="3.40.930.10">
    <property type="entry name" value="Mannitol-specific EII, Chain A"/>
    <property type="match status" value="1"/>
</dbReference>
<dbReference type="AlphaFoldDB" id="A0A1T4LAJ6"/>
<evidence type="ECO:0000313" key="3">
    <source>
        <dbReference type="Proteomes" id="UP000190102"/>
    </source>
</evidence>
<evidence type="ECO:0000259" key="1">
    <source>
        <dbReference type="PROSITE" id="PS51094"/>
    </source>
</evidence>
<dbReference type="CDD" id="cd00211">
    <property type="entry name" value="PTS_IIA_fru"/>
    <property type="match status" value="1"/>
</dbReference>
<proteinExistence type="predicted"/>
<dbReference type="SUPFAM" id="SSF55804">
    <property type="entry name" value="Phoshotransferase/anion transport protein"/>
    <property type="match status" value="1"/>
</dbReference>
<dbReference type="GO" id="GO:0030295">
    <property type="term" value="F:protein kinase activator activity"/>
    <property type="evidence" value="ECO:0007669"/>
    <property type="project" value="TreeGrafter"/>
</dbReference>
<keyword evidence="3" id="KW-1185">Reference proteome</keyword>
<dbReference type="InterPro" id="IPR016152">
    <property type="entry name" value="PTrfase/Anion_transptr"/>
</dbReference>
<dbReference type="Pfam" id="PF12728">
    <property type="entry name" value="HTH_17"/>
    <property type="match status" value="1"/>
</dbReference>
<evidence type="ECO:0000313" key="2">
    <source>
        <dbReference type="EMBL" id="SJZ51650.1"/>
    </source>
</evidence>
<dbReference type="Proteomes" id="UP000190102">
    <property type="component" value="Unassembled WGS sequence"/>
</dbReference>
<dbReference type="InterPro" id="IPR051541">
    <property type="entry name" value="PTS_SugarTrans_NitroReg"/>
</dbReference>